<proteinExistence type="predicted"/>
<gene>
    <name evidence="1" type="ORF">NCTC11112_03591</name>
</gene>
<protein>
    <submittedName>
        <fullName evidence="1">Putative xanthine dehydrogenase, molybdenum-binding subunit</fullName>
        <ecNumber evidence="1">1.17.1.4</ecNumber>
    </submittedName>
</protein>
<dbReference type="AlphaFoldDB" id="A0A376MRJ4"/>
<reference evidence="1 2" key="1">
    <citation type="submission" date="2018-06" db="EMBL/GenBank/DDBJ databases">
        <authorList>
            <consortium name="Pathogen Informatics"/>
            <person name="Doyle S."/>
        </authorList>
    </citation>
    <scope>NUCLEOTIDE SEQUENCE [LARGE SCALE GENOMIC DNA]</scope>
    <source>
        <strain evidence="1 2">NCTC11112</strain>
    </source>
</reference>
<dbReference type="Proteomes" id="UP000254817">
    <property type="component" value="Unassembled WGS sequence"/>
</dbReference>
<sequence length="42" mass="4969">MKFDKPAGENPIDQLKVVGRPHDRHRRTAENYRHGTLRLRMA</sequence>
<dbReference type="EC" id="1.17.1.4" evidence="1"/>
<dbReference type="GO" id="GO:0004854">
    <property type="term" value="F:xanthine dehydrogenase activity"/>
    <property type="evidence" value="ECO:0007669"/>
    <property type="project" value="UniProtKB-EC"/>
</dbReference>
<keyword evidence="1" id="KW-0560">Oxidoreductase</keyword>
<dbReference type="EMBL" id="UGAW01000001">
    <property type="protein sequence ID" value="STG53058.1"/>
    <property type="molecule type" value="Genomic_DNA"/>
</dbReference>
<organism evidence="1 2">
    <name type="scientific">Escherichia coli</name>
    <dbReference type="NCBI Taxonomy" id="562"/>
    <lineage>
        <taxon>Bacteria</taxon>
        <taxon>Pseudomonadati</taxon>
        <taxon>Pseudomonadota</taxon>
        <taxon>Gammaproteobacteria</taxon>
        <taxon>Enterobacterales</taxon>
        <taxon>Enterobacteriaceae</taxon>
        <taxon>Escherichia</taxon>
    </lineage>
</organism>
<accession>A0A376MRJ4</accession>
<name>A0A376MRJ4_ECOLX</name>
<evidence type="ECO:0000313" key="1">
    <source>
        <dbReference type="EMBL" id="STG53058.1"/>
    </source>
</evidence>
<evidence type="ECO:0000313" key="2">
    <source>
        <dbReference type="Proteomes" id="UP000254817"/>
    </source>
</evidence>